<dbReference type="Gene3D" id="3.40.50.150">
    <property type="entry name" value="Vaccinia Virus protein VP39"/>
    <property type="match status" value="1"/>
</dbReference>
<keyword evidence="4" id="KW-0378">Hydrolase</keyword>
<feature type="region of interest" description="Disordered" evidence="6">
    <location>
        <begin position="1"/>
        <end position="79"/>
    </location>
</feature>
<dbReference type="InterPro" id="IPR014001">
    <property type="entry name" value="Helicase_ATP-bd"/>
</dbReference>
<dbReference type="InterPro" id="IPR000330">
    <property type="entry name" value="SNF2_N"/>
</dbReference>
<keyword evidence="5" id="KW-0067">ATP-binding</keyword>
<dbReference type="CDD" id="cd18793">
    <property type="entry name" value="SF2_C_SNF"/>
    <property type="match status" value="1"/>
</dbReference>
<feature type="compositionally biased region" description="Acidic residues" evidence="6">
    <location>
        <begin position="21"/>
        <end position="36"/>
    </location>
</feature>
<dbReference type="InterPro" id="IPR029063">
    <property type="entry name" value="SAM-dependent_MTases_sf"/>
</dbReference>
<dbReference type="EMBL" id="BRYB01000005">
    <property type="protein sequence ID" value="GMI20424.1"/>
    <property type="molecule type" value="Genomic_DNA"/>
</dbReference>
<name>A0ABQ6M6E3_9STRA</name>
<evidence type="ECO:0000256" key="2">
    <source>
        <dbReference type="ARBA" id="ARBA00022679"/>
    </source>
</evidence>
<feature type="compositionally biased region" description="Basic residues" evidence="6">
    <location>
        <begin position="1746"/>
        <end position="1756"/>
    </location>
</feature>
<evidence type="ECO:0000313" key="8">
    <source>
        <dbReference type="EMBL" id="GMI20424.1"/>
    </source>
</evidence>
<feature type="domain" description="Helicase C-terminal" evidence="7">
    <location>
        <begin position="2305"/>
        <end position="2469"/>
    </location>
</feature>
<evidence type="ECO:0000313" key="9">
    <source>
        <dbReference type="Proteomes" id="UP001165060"/>
    </source>
</evidence>
<feature type="compositionally biased region" description="Basic and acidic residues" evidence="6">
    <location>
        <begin position="260"/>
        <end position="270"/>
    </location>
</feature>
<proteinExistence type="predicted"/>
<dbReference type="SUPFAM" id="SSF52540">
    <property type="entry name" value="P-loop containing nucleoside triphosphate hydrolases"/>
    <property type="match status" value="2"/>
</dbReference>
<keyword evidence="2" id="KW-0808">Transferase</keyword>
<reference evidence="8 9" key="1">
    <citation type="journal article" date="2023" name="Commun. Biol.">
        <title>Genome analysis of Parmales, the sister group of diatoms, reveals the evolutionary specialization of diatoms from phago-mixotrophs to photoautotrophs.</title>
        <authorList>
            <person name="Ban H."/>
            <person name="Sato S."/>
            <person name="Yoshikawa S."/>
            <person name="Yamada K."/>
            <person name="Nakamura Y."/>
            <person name="Ichinomiya M."/>
            <person name="Sato N."/>
            <person name="Blanc-Mathieu R."/>
            <person name="Endo H."/>
            <person name="Kuwata A."/>
            <person name="Ogata H."/>
        </authorList>
    </citation>
    <scope>NUCLEOTIDE SEQUENCE [LARGE SCALE GENOMIC DNA]</scope>
</reference>
<feature type="compositionally biased region" description="Acidic residues" evidence="6">
    <location>
        <begin position="64"/>
        <end position="79"/>
    </location>
</feature>
<feature type="compositionally biased region" description="Low complexity" evidence="6">
    <location>
        <begin position="320"/>
        <end position="329"/>
    </location>
</feature>
<feature type="compositionally biased region" description="Acidic residues" evidence="6">
    <location>
        <begin position="271"/>
        <end position="280"/>
    </location>
</feature>
<feature type="compositionally biased region" description="Acidic residues" evidence="6">
    <location>
        <begin position="1761"/>
        <end position="1776"/>
    </location>
</feature>
<feature type="compositionally biased region" description="Basic and acidic residues" evidence="6">
    <location>
        <begin position="160"/>
        <end position="175"/>
    </location>
</feature>
<dbReference type="InterPro" id="IPR038718">
    <property type="entry name" value="SNF2-like_sf"/>
</dbReference>
<evidence type="ECO:0000256" key="1">
    <source>
        <dbReference type="ARBA" id="ARBA00022603"/>
    </source>
</evidence>
<dbReference type="InterPro" id="IPR027417">
    <property type="entry name" value="P-loop_NTPase"/>
</dbReference>
<dbReference type="InterPro" id="IPR001650">
    <property type="entry name" value="Helicase_C-like"/>
</dbReference>
<feature type="compositionally biased region" description="Acidic residues" evidence="6">
    <location>
        <begin position="295"/>
        <end position="307"/>
    </location>
</feature>
<feature type="compositionally biased region" description="Basic and acidic residues" evidence="6">
    <location>
        <begin position="2164"/>
        <end position="2175"/>
    </location>
</feature>
<keyword evidence="1" id="KW-0489">Methyltransferase</keyword>
<dbReference type="Pfam" id="PF00145">
    <property type="entry name" value="DNA_methylase"/>
    <property type="match status" value="1"/>
</dbReference>
<dbReference type="Pfam" id="PF00176">
    <property type="entry name" value="SNF2-rel_dom"/>
    <property type="match status" value="2"/>
</dbReference>
<dbReference type="PANTHER" id="PTHR45626">
    <property type="entry name" value="TRANSCRIPTION TERMINATION FACTOR 2-RELATED"/>
    <property type="match status" value="1"/>
</dbReference>
<gene>
    <name evidence="8" type="ORF">TeGR_g7132</name>
</gene>
<organism evidence="8 9">
    <name type="scientific">Tetraparma gracilis</name>
    <dbReference type="NCBI Taxonomy" id="2962635"/>
    <lineage>
        <taxon>Eukaryota</taxon>
        <taxon>Sar</taxon>
        <taxon>Stramenopiles</taxon>
        <taxon>Ochrophyta</taxon>
        <taxon>Bolidophyceae</taxon>
        <taxon>Parmales</taxon>
        <taxon>Triparmaceae</taxon>
        <taxon>Tetraparma</taxon>
    </lineage>
</organism>
<sequence length="2469" mass="273070">AAAPQKKGPLEDNSASLNTSAEEEEGAEDQDMEVEEKENSKSKSKSKSKASKGKGKKGKKAAAEEEEEDDGHDTDASDEEYWARKNKKFSTGPKLRAFVNGTQVVIKGTEGYVNGYDEQTKKYSVLVSIETEEGAENQTHNLTEAAVRKVLKNKASVISDIDRKMLGGDSRAKLDSDEEEGDDEEFEAPPEESESSSDEESAFDDEESEEEAAAVDEESDDDEVLEPEPKKSRGGSKGGAKGARHYAAEDEEMDDDEEEPAKADDAKMEDVSQEEEPAPMEEEKPSKASKKDADEAFEDFGDSDDDFEPVKKPRGKKKAPAPTSPKAKAGSWGAFGLKQASATTPKTKKRPAPTPKVKRAAGKADDGRSQQLKASYTAGDDFPILSHPQDMFDDILKKTPELADVIKQLGRPLRIATMCSGTESPVLALDMMSRSAEDLGYGKLQIEHLFSCEIEPFKQAYIERNFQPPKLFRDIRELGNEKAVTAYGAAVEVPGGADMLIAGTSCVDYSNLNNEKKTIEGSGESGQTFRGMMDWIKKNEPPIVILENVSGAPWEQKVRIFEEELGYHATFTRVDTKDYYIPQTRQRGYLFGVKKGRGVDKSAVRQWIDCVKDIKRPASAALDAFMFPSDDPRVLKGRERLSAGRGGAAEKTGRVDWARCEARHLFARSSENLGDKRPLTGWSDSGNVTLPSYAWNEWANAQVHRIHDLMDINMLRLAKGGVDGTYKTMIWNLSQNVDRDTMGKLGLSQCLTPTGVPYVSNRGGPLVGEELLLLQGIPADDLLLTRETEDNLKDLAGNAMSTTVVGTCMLAALIVSKKALRPEGEPNHPGVDNAAHVANLVPRALNKDTEEVAISTSAGKYDESRLNLSPSDIKVAKILERAEKSCRRCTSEGKDGVSLDLLICQDCGQTSSKECAVPPRRFEEHNYVPFEGEREDPTEFHKVFNSALPTRVTIANLTVKDSDRPASMSSKKDKENWSEWLNIFNDRTHEKSDQTGTKATPVEFNLRKITRGEVWSALYGAPDCSLELTLDSATQPVWTLKLDAPAKRGFMRDTLERPAARMLVSKTAKSLLDGEWEVNLPSTEAFDLTLEGSGDKVATFEAKIGLQGDHKDTKRWSKLSISMPKDKVGSLTQDVSGDYTLLPNCGTANASLHKRDPNQGPTMYFFLDTGRCTLPDSDKFIFASNKRRMVYGENRGSIASLAGGWKPSGESGKQTVECTTDGAWVSLAKSSIVVVDDAATTRFTTPVAKIEVKVEDGAWKQAPTIVSCKVPLVREDKMWKQCETARGGKGFAEINLQKGTQVFKQLAWFTSRLTLPDTVTSWSNLKTSDAEPFGFSCEKCAPAVPGVAWKIVSKGNKLSYQPQEDVQEAGAYEHALKRRPTPFKVVIKKEGEVGHMDIACNGFSLAQRARALLPKDSANLVALEAASEKSERRHWEFSWRVVEHKEFSRVPDFSKLFLTSNKKDGSAAQPPNFKKFGLRPEQLRSLNWMLAQEATKEPCYEEEVSEAILGPMGWRAEGRVRRPTLVRGGIVADQVGYGKTAITLGLIDAAETVNGKAPAFPKDVQKASVFTKATLVIVPSHLMGQWPREIEKFCGKSKKVLVVKDMTSFNKITVEDVEQADIVVVNFVVLSNDKYHERLARLGGANAGSLPSSKMGGRHFDAVYAESIAGLEARCATLRKDRSKALSDIEKDAFNHYEETRVAQENGVGMRLDGKKSVYKKVSEDATKNLELDKVKKAMGSASPAKKPKSPVKAKKAAAPESEEEDFGSDSDDEAGDDTKKSHVWSTDAFNKKMSKNERDPWGLGTSSVRKDFGKMACPPLELFCWNRVVIDEFHYLEEKKDRARVLTLVLGLKSNFRWCLSGTPPHEDFRDVLSLARLLGVHLGIDDVPPQANGKGVGRGAKNVDQTSMEKFSNMLDLKSVQWHQRRHEVAQEFLNRFVRQNIAEIDEIPQEEKLKFVNLPPAERAIYLELETHLKSLEMNSQKAKKSKKTSKGDREQRMQQVLEDSKDAEEALLKRCAHFDLAGTSKSALETCASIIKMREGQLTDCTKDLQKNVEQAMRQRMRVCKLQKGWAGTKDGEKGEVQDRLQIWLNDVDANGSVSGGADDEIHAMIAKVRDAAQAVADKNGDTKLDSRYSLCNVGTEVDYDSDEEDDKKRKPVWKKAGDKNKKDDRPKDEKLYAMKYALREHVHEIRSLNKELAGRMRSLRYFRAVLDFNVAATKVTCAGCSRGMKSCLKVCSPADAGVLSSCGHSGCMSCLKHFTSREECLHPDCKAQCKPENIVTGVELGCGDEKKKAGGMWGAKLTQIVESVKGMVDGGDRVIVFVQFKDLKEKVAEALESEDVKTLQVKGTVSAQVKALDIMQQEEVTKKDPKVLLLTMDDESSSGINLTTCNHAVFVHPLLAGSQQLYDAYETQAIGRIRRYGQKKTVFVHRFICSDTIDTEIWDKRGKAAHEARNDAIAEMEVDN</sequence>
<evidence type="ECO:0000256" key="6">
    <source>
        <dbReference type="SAM" id="MobiDB-lite"/>
    </source>
</evidence>
<dbReference type="InterPro" id="IPR049730">
    <property type="entry name" value="SNF2/RAD54-like_C"/>
</dbReference>
<dbReference type="SMART" id="SM00487">
    <property type="entry name" value="DEXDc"/>
    <property type="match status" value="1"/>
</dbReference>
<evidence type="ECO:0000256" key="5">
    <source>
        <dbReference type="ARBA" id="ARBA00022840"/>
    </source>
</evidence>
<feature type="compositionally biased region" description="Acidic residues" evidence="6">
    <location>
        <begin position="249"/>
        <end position="259"/>
    </location>
</feature>
<keyword evidence="3" id="KW-0547">Nucleotide-binding</keyword>
<feature type="region of interest" description="Disordered" evidence="6">
    <location>
        <begin position="158"/>
        <end position="371"/>
    </location>
</feature>
<dbReference type="InterPro" id="IPR001525">
    <property type="entry name" value="C5_MeTfrase"/>
</dbReference>
<feature type="compositionally biased region" description="Basic residues" evidence="6">
    <location>
        <begin position="346"/>
        <end position="361"/>
    </location>
</feature>
<dbReference type="PROSITE" id="PS51194">
    <property type="entry name" value="HELICASE_CTER"/>
    <property type="match status" value="1"/>
</dbReference>
<feature type="compositionally biased region" description="Basic and acidic residues" evidence="6">
    <location>
        <begin position="1993"/>
        <end position="2003"/>
    </location>
</feature>
<dbReference type="Proteomes" id="UP001165060">
    <property type="component" value="Unassembled WGS sequence"/>
</dbReference>
<dbReference type="SUPFAM" id="SSF53335">
    <property type="entry name" value="S-adenosyl-L-methionine-dependent methyltransferases"/>
    <property type="match status" value="1"/>
</dbReference>
<accession>A0ABQ6M6E3</accession>
<keyword evidence="9" id="KW-1185">Reference proteome</keyword>
<dbReference type="Gene3D" id="3.40.50.300">
    <property type="entry name" value="P-loop containing nucleotide triphosphate hydrolases"/>
    <property type="match status" value="1"/>
</dbReference>
<feature type="region of interest" description="Disordered" evidence="6">
    <location>
        <begin position="1981"/>
        <end position="2003"/>
    </location>
</feature>
<feature type="non-terminal residue" evidence="8">
    <location>
        <position position="1"/>
    </location>
</feature>
<feature type="compositionally biased region" description="Basic and acidic residues" evidence="6">
    <location>
        <begin position="281"/>
        <end position="294"/>
    </location>
</feature>
<evidence type="ECO:0000259" key="7">
    <source>
        <dbReference type="PROSITE" id="PS51194"/>
    </source>
</evidence>
<evidence type="ECO:0000256" key="4">
    <source>
        <dbReference type="ARBA" id="ARBA00022801"/>
    </source>
</evidence>
<feature type="compositionally biased region" description="Basic residues" evidence="6">
    <location>
        <begin position="42"/>
        <end position="60"/>
    </location>
</feature>
<dbReference type="PANTHER" id="PTHR45626:SF26">
    <property type="entry name" value="FAMILY HELICASE, PUTATIVE (AFU_ORTHOLOGUE AFUA_2G09120)-RELATED"/>
    <property type="match status" value="1"/>
</dbReference>
<feature type="region of interest" description="Disordered" evidence="6">
    <location>
        <begin position="2147"/>
        <end position="2175"/>
    </location>
</feature>
<protein>
    <recommendedName>
        <fullName evidence="7">Helicase C-terminal domain-containing protein</fullName>
    </recommendedName>
</protein>
<feature type="compositionally biased region" description="Acidic residues" evidence="6">
    <location>
        <begin position="176"/>
        <end position="226"/>
    </location>
</feature>
<feature type="region of interest" description="Disordered" evidence="6">
    <location>
        <begin position="1735"/>
        <end position="1784"/>
    </location>
</feature>
<comment type="caution">
    <text evidence="8">The sequence shown here is derived from an EMBL/GenBank/DDBJ whole genome shotgun (WGS) entry which is preliminary data.</text>
</comment>
<dbReference type="Gene3D" id="3.40.50.10810">
    <property type="entry name" value="Tandem AAA-ATPase domain"/>
    <property type="match status" value="2"/>
</dbReference>
<evidence type="ECO:0000256" key="3">
    <source>
        <dbReference type="ARBA" id="ARBA00022741"/>
    </source>
</evidence>
<dbReference type="InterPro" id="IPR050628">
    <property type="entry name" value="SNF2_RAD54_helicase_TF"/>
</dbReference>